<dbReference type="PANTHER" id="PTHR11452">
    <property type="entry name" value="ALPHA-GALACTOSIDASE/ALPHA-N-ACETYLGALACTOSAMINIDASE"/>
    <property type="match status" value="1"/>
</dbReference>
<dbReference type="EMBL" id="JAKJXP020000046">
    <property type="protein sequence ID" value="KAK7751689.1"/>
    <property type="molecule type" value="Genomic_DNA"/>
</dbReference>
<dbReference type="EC" id="3.2.1.22" evidence="3 7"/>
<name>A0AAN9UMQ2_9PEZI</name>
<evidence type="ECO:0000313" key="10">
    <source>
        <dbReference type="EMBL" id="KAK7751689.1"/>
    </source>
</evidence>
<organism evidence="10 11">
    <name type="scientific">Diatrype stigma</name>
    <dbReference type="NCBI Taxonomy" id="117547"/>
    <lineage>
        <taxon>Eukaryota</taxon>
        <taxon>Fungi</taxon>
        <taxon>Dikarya</taxon>
        <taxon>Ascomycota</taxon>
        <taxon>Pezizomycotina</taxon>
        <taxon>Sordariomycetes</taxon>
        <taxon>Xylariomycetidae</taxon>
        <taxon>Xylariales</taxon>
        <taxon>Diatrypaceae</taxon>
        <taxon>Diatrype</taxon>
    </lineage>
</organism>
<dbReference type="Pfam" id="PF17801">
    <property type="entry name" value="Melibiase_C"/>
    <property type="match status" value="1"/>
</dbReference>
<evidence type="ECO:0000256" key="5">
    <source>
        <dbReference type="ARBA" id="ARBA00022801"/>
    </source>
</evidence>
<dbReference type="InterPro" id="IPR017853">
    <property type="entry name" value="GH"/>
</dbReference>
<dbReference type="Proteomes" id="UP001320420">
    <property type="component" value="Unassembled WGS sequence"/>
</dbReference>
<keyword evidence="7" id="KW-1015">Disulfide bond</keyword>
<dbReference type="Gene3D" id="2.60.120.260">
    <property type="entry name" value="Galactose-binding domain-like"/>
    <property type="match status" value="1"/>
</dbReference>
<protein>
    <recommendedName>
        <fullName evidence="3 7">Alpha-galactosidase</fullName>
        <ecNumber evidence="3 7">3.2.1.22</ecNumber>
    </recommendedName>
    <alternativeName>
        <fullName evidence="7">Melibiase</fullName>
    </alternativeName>
</protein>
<dbReference type="GO" id="GO:0005975">
    <property type="term" value="P:carbohydrate metabolic process"/>
    <property type="evidence" value="ECO:0007669"/>
    <property type="project" value="InterPro"/>
</dbReference>
<dbReference type="Gene3D" id="3.20.20.70">
    <property type="entry name" value="Aldolase class I"/>
    <property type="match status" value="1"/>
</dbReference>
<feature type="signal peptide" evidence="8">
    <location>
        <begin position="1"/>
        <end position="38"/>
    </location>
</feature>
<dbReference type="PANTHER" id="PTHR11452:SF75">
    <property type="entry name" value="ALPHA-GALACTOSIDASE MEL1"/>
    <property type="match status" value="1"/>
</dbReference>
<dbReference type="InterPro" id="IPR041233">
    <property type="entry name" value="Melibiase_C"/>
</dbReference>
<evidence type="ECO:0000256" key="2">
    <source>
        <dbReference type="ARBA" id="ARBA00009743"/>
    </source>
</evidence>
<keyword evidence="6 7" id="KW-0326">Glycosidase</keyword>
<reference evidence="10 11" key="1">
    <citation type="submission" date="2024-02" db="EMBL/GenBank/DDBJ databases">
        <title>De novo assembly and annotation of 12 fungi associated with fruit tree decline syndrome in Ontario, Canada.</title>
        <authorList>
            <person name="Sulman M."/>
            <person name="Ellouze W."/>
            <person name="Ilyukhin E."/>
        </authorList>
    </citation>
    <scope>NUCLEOTIDE SEQUENCE [LARGE SCALE GENOMIC DNA]</scope>
    <source>
        <strain evidence="10 11">M11/M66-122</strain>
    </source>
</reference>
<dbReference type="InterPro" id="IPR002241">
    <property type="entry name" value="Glyco_hydro_27"/>
</dbReference>
<evidence type="ECO:0000259" key="9">
    <source>
        <dbReference type="Pfam" id="PF17801"/>
    </source>
</evidence>
<dbReference type="InterPro" id="IPR013785">
    <property type="entry name" value="Aldolase_TIM"/>
</dbReference>
<keyword evidence="5 7" id="KW-0378">Hydrolase</keyword>
<evidence type="ECO:0000256" key="8">
    <source>
        <dbReference type="SAM" id="SignalP"/>
    </source>
</evidence>
<keyword evidence="11" id="KW-1185">Reference proteome</keyword>
<sequence>MLRLRRQHRIVMALHTTGLAPLAALLLLLLGAAAVVEAMLYKEPTPPMGWNSYNYYGCNPSEAIIKSSAQGLVDLGLADLGYDTVTTDCGWMGRDRDEDGRLVWNATLFPSGGGRELGDFLHGLGLKYGLYSGAGYYQCGSTDLPASLGYEEIDAQSFAEWGGDTLKYDNCWVDPNIQADYTGAASISPERHQKMASVLDGLDRDIAYYICQWGVGYDLGEWASPIGNTYRISNDIYNSWRSIWRITNQAVPFWRHTTVGAYPDMDMLMRVFLLKLKAPQRSKHLVQFLHGSDPLTQHGTVVGLNALSAEEERFHFSMWAINKTPLMIGVPTDHPVSPTSLDTLRNAEVIAINQDPLGKQARLVRRYTEEEWDLWVGELSGSRRVLGLANWRNESQTVQVDLAAALNVSEAQAHARDVWAAQDLGVLAGVQTFDLRGHEMKLLVLSDIVAASPVPAAGRYYAAATDATLAGGAAVESCDLAAGECLPAGSKIVDIAPASGASVTFRSVAVPAGALEKKEPGLLLLGVDFVNYDVALQTAWGWGSSTRNLTVAVNGGAPRRWAFPISGGDWRESDRLLVEVDGFVEGGDGNEVVFAAFGDANAPDLVGFEILA</sequence>
<dbReference type="Pfam" id="PF16499">
    <property type="entry name" value="Melibiase_2"/>
    <property type="match status" value="1"/>
</dbReference>
<proteinExistence type="inferred from homology"/>
<feature type="domain" description="Alpha galactosidase C-terminal" evidence="9">
    <location>
        <begin position="370"/>
        <end position="445"/>
    </location>
</feature>
<comment type="catalytic activity">
    <reaction evidence="1 7">
        <text>Hydrolysis of terminal, non-reducing alpha-D-galactose residues in alpha-D-galactosides, including galactose oligosaccharides, galactomannans and galactolipids.</text>
        <dbReference type="EC" id="3.2.1.22"/>
    </reaction>
</comment>
<evidence type="ECO:0000256" key="4">
    <source>
        <dbReference type="ARBA" id="ARBA00022729"/>
    </source>
</evidence>
<dbReference type="AlphaFoldDB" id="A0AAN9UMQ2"/>
<dbReference type="PRINTS" id="PR00740">
    <property type="entry name" value="GLHYDRLASE27"/>
</dbReference>
<dbReference type="InterPro" id="IPR013780">
    <property type="entry name" value="Glyco_hydro_b"/>
</dbReference>
<dbReference type="CDD" id="cd04081">
    <property type="entry name" value="CBM35_galactosidase-like"/>
    <property type="match status" value="1"/>
</dbReference>
<evidence type="ECO:0000256" key="1">
    <source>
        <dbReference type="ARBA" id="ARBA00001255"/>
    </source>
</evidence>
<gene>
    <name evidence="10" type="ORF">SLS62_006350</name>
</gene>
<dbReference type="CDD" id="cd14792">
    <property type="entry name" value="GH27"/>
    <property type="match status" value="1"/>
</dbReference>
<keyword evidence="4 8" id="KW-0732">Signal</keyword>
<dbReference type="SUPFAM" id="SSF51445">
    <property type="entry name" value="(Trans)glycosidases"/>
    <property type="match status" value="1"/>
</dbReference>
<evidence type="ECO:0000256" key="7">
    <source>
        <dbReference type="RuleBase" id="RU361168"/>
    </source>
</evidence>
<evidence type="ECO:0000256" key="6">
    <source>
        <dbReference type="ARBA" id="ARBA00023295"/>
    </source>
</evidence>
<feature type="chain" id="PRO_5042878754" description="Alpha-galactosidase" evidence="8">
    <location>
        <begin position="39"/>
        <end position="612"/>
    </location>
</feature>
<dbReference type="GO" id="GO:0004557">
    <property type="term" value="F:alpha-galactosidase activity"/>
    <property type="evidence" value="ECO:0007669"/>
    <property type="project" value="UniProtKB-EC"/>
</dbReference>
<dbReference type="Gene3D" id="2.60.40.1180">
    <property type="entry name" value="Golgi alpha-mannosidase II"/>
    <property type="match status" value="1"/>
</dbReference>
<evidence type="ECO:0000313" key="11">
    <source>
        <dbReference type="Proteomes" id="UP001320420"/>
    </source>
</evidence>
<accession>A0AAN9UMQ2</accession>
<comment type="caution">
    <text evidence="10">The sequence shown here is derived from an EMBL/GenBank/DDBJ whole genome shotgun (WGS) entry which is preliminary data.</text>
</comment>
<dbReference type="SUPFAM" id="SSF51011">
    <property type="entry name" value="Glycosyl hydrolase domain"/>
    <property type="match status" value="1"/>
</dbReference>
<comment type="similarity">
    <text evidence="2 7">Belongs to the glycosyl hydrolase 27 family.</text>
</comment>
<evidence type="ECO:0000256" key="3">
    <source>
        <dbReference type="ARBA" id="ARBA00012755"/>
    </source>
</evidence>